<dbReference type="InterPro" id="IPR036188">
    <property type="entry name" value="FAD/NAD-bd_sf"/>
</dbReference>
<dbReference type="SUPFAM" id="SSF54373">
    <property type="entry name" value="FAD-linked reductases, C-terminal domain"/>
    <property type="match status" value="1"/>
</dbReference>
<dbReference type="PROSITE" id="PS51257">
    <property type="entry name" value="PROKAR_LIPOPROTEIN"/>
    <property type="match status" value="1"/>
</dbReference>
<comment type="similarity">
    <text evidence="2">Belongs to the tryptophan 2-monooxygenase family.</text>
</comment>
<evidence type="ECO:0000256" key="6">
    <source>
        <dbReference type="ARBA" id="ARBA00047321"/>
    </source>
</evidence>
<evidence type="ECO:0000256" key="4">
    <source>
        <dbReference type="ARBA" id="ARBA00017871"/>
    </source>
</evidence>
<dbReference type="AlphaFoldDB" id="A0A344THJ5"/>
<dbReference type="Pfam" id="PF01593">
    <property type="entry name" value="Amino_oxidase"/>
    <property type="match status" value="1"/>
</dbReference>
<dbReference type="OrthoDB" id="56323at2"/>
<sequence>MQRRDFIKNTVLTTGAIAFGSCKEEDPYAEREYKGQIAIIGAGAAGLYAGFLLAEKKANYTIYEAADQIGGRIRSLKGFTDFDIELGAEKIQGNRSLWYDWVKESGASFVPNTSTDFYQIGNQILSETQWGNNADFKAALSLTQQAMNYAGADTTLLQYMESAKLAAGVRHIADALVANAHGTSANRLSVLGTTEERQAWSAGEGEFFLANRSLTAVLEEKFKNILPRVVLNTQIKRIDYTNERIMLEDAQAQRRYVDKVIITVPLAVLQSTDLQFVPALPESKLASIRSIGMGAGIKVILEFNQRFWDAATDSVYTSGAVPEYRVSSNGRSTKSFVLTGLTMGEKAETLSAQSSAAAIQSIIKDLDVIYGKGVASSALTNARLMDWGKAPFIKGAYSYPIVGGGGLLTRQTLSLPVQRKVYFAGEATHYGGHSGTVHGAIESGRRVVEELYRDVT</sequence>
<evidence type="ECO:0000313" key="9">
    <source>
        <dbReference type="Proteomes" id="UP000251993"/>
    </source>
</evidence>
<organism evidence="8 9">
    <name type="scientific">Runella rosea</name>
    <dbReference type="NCBI Taxonomy" id="2259595"/>
    <lineage>
        <taxon>Bacteria</taxon>
        <taxon>Pseudomonadati</taxon>
        <taxon>Bacteroidota</taxon>
        <taxon>Cytophagia</taxon>
        <taxon>Cytophagales</taxon>
        <taxon>Spirosomataceae</taxon>
        <taxon>Runella</taxon>
    </lineage>
</organism>
<protein>
    <recommendedName>
        <fullName evidence="4">Tryptophan 2-monooxygenase</fullName>
        <ecNumber evidence="3">1.13.12.3</ecNumber>
    </recommendedName>
</protein>
<dbReference type="KEGG" id="run:DR864_10390"/>
<dbReference type="RefSeq" id="WP_114066901.1">
    <property type="nucleotide sequence ID" value="NZ_CP030850.1"/>
</dbReference>
<dbReference type="PANTHER" id="PTHR10742:SF418">
    <property type="entry name" value="AMINE OXIDASE DOMAIN-CONTAINING PROTEIN"/>
    <property type="match status" value="1"/>
</dbReference>
<dbReference type="InterPro" id="IPR050281">
    <property type="entry name" value="Flavin_monoamine_oxidase"/>
</dbReference>
<comment type="catalytic activity">
    <reaction evidence="6">
        <text>L-tryptophan + O2 = indole-3-acetamide + CO2 + H2O</text>
        <dbReference type="Rhea" id="RHEA:16165"/>
        <dbReference type="ChEBI" id="CHEBI:15377"/>
        <dbReference type="ChEBI" id="CHEBI:15379"/>
        <dbReference type="ChEBI" id="CHEBI:16031"/>
        <dbReference type="ChEBI" id="CHEBI:16526"/>
        <dbReference type="ChEBI" id="CHEBI:57912"/>
        <dbReference type="EC" id="1.13.12.3"/>
    </reaction>
</comment>
<evidence type="ECO:0000259" key="7">
    <source>
        <dbReference type="Pfam" id="PF01593"/>
    </source>
</evidence>
<dbReference type="SUPFAM" id="SSF51905">
    <property type="entry name" value="FAD/NAD(P)-binding domain"/>
    <property type="match status" value="1"/>
</dbReference>
<dbReference type="Gene3D" id="3.50.50.60">
    <property type="entry name" value="FAD/NAD(P)-binding domain"/>
    <property type="match status" value="1"/>
</dbReference>
<dbReference type="InterPro" id="IPR002937">
    <property type="entry name" value="Amino_oxidase"/>
</dbReference>
<evidence type="ECO:0000256" key="2">
    <source>
        <dbReference type="ARBA" id="ARBA00005833"/>
    </source>
</evidence>
<name>A0A344THJ5_9BACT</name>
<evidence type="ECO:0000256" key="3">
    <source>
        <dbReference type="ARBA" id="ARBA00012535"/>
    </source>
</evidence>
<dbReference type="Proteomes" id="UP000251993">
    <property type="component" value="Chromosome"/>
</dbReference>
<evidence type="ECO:0000256" key="5">
    <source>
        <dbReference type="ARBA" id="ARBA00023070"/>
    </source>
</evidence>
<dbReference type="EC" id="1.13.12.3" evidence="3"/>
<comment type="pathway">
    <text evidence="1">Plant hormone metabolism; auxin biosynthesis.</text>
</comment>
<dbReference type="EMBL" id="CP030850">
    <property type="protein sequence ID" value="AXE18116.1"/>
    <property type="molecule type" value="Genomic_DNA"/>
</dbReference>
<feature type="domain" description="Amine oxidase" evidence="7">
    <location>
        <begin position="45"/>
        <end position="450"/>
    </location>
</feature>
<dbReference type="GO" id="GO:0050361">
    <property type="term" value="F:tryptophan 2-monooxygenase activity"/>
    <property type="evidence" value="ECO:0007669"/>
    <property type="project" value="UniProtKB-EC"/>
</dbReference>
<keyword evidence="9" id="KW-1185">Reference proteome</keyword>
<dbReference type="PANTHER" id="PTHR10742">
    <property type="entry name" value="FLAVIN MONOAMINE OXIDASE"/>
    <property type="match status" value="1"/>
</dbReference>
<keyword evidence="5" id="KW-0073">Auxin biosynthesis</keyword>
<accession>A0A344THJ5</accession>
<proteinExistence type="inferred from homology"/>
<reference evidence="8 9" key="1">
    <citation type="submission" date="2018-07" db="EMBL/GenBank/DDBJ databases">
        <title>Genome sequencing of Runella.</title>
        <authorList>
            <person name="Baek M.-G."/>
            <person name="Yi H."/>
        </authorList>
    </citation>
    <scope>NUCLEOTIDE SEQUENCE [LARGE SCALE GENOMIC DNA]</scope>
    <source>
        <strain evidence="8 9">HYN0085</strain>
    </source>
</reference>
<dbReference type="GO" id="GO:0009851">
    <property type="term" value="P:auxin biosynthetic process"/>
    <property type="evidence" value="ECO:0007669"/>
    <property type="project" value="UniProtKB-KW"/>
</dbReference>
<evidence type="ECO:0000313" key="8">
    <source>
        <dbReference type="EMBL" id="AXE18116.1"/>
    </source>
</evidence>
<gene>
    <name evidence="8" type="ORF">DR864_10390</name>
</gene>
<dbReference type="Gene3D" id="3.90.660.10">
    <property type="match status" value="1"/>
</dbReference>
<evidence type="ECO:0000256" key="1">
    <source>
        <dbReference type="ARBA" id="ARBA00004814"/>
    </source>
</evidence>